<dbReference type="PRINTS" id="PR00131">
    <property type="entry name" value="GLHYDRLASE1"/>
</dbReference>
<keyword evidence="2" id="KW-1185">Reference proteome</keyword>
<name>A0A1L9N027_ASPTC</name>
<evidence type="ECO:0008006" key="3">
    <source>
        <dbReference type="Google" id="ProtNLM"/>
    </source>
</evidence>
<dbReference type="Gene3D" id="3.20.20.80">
    <property type="entry name" value="Glycosidases"/>
    <property type="match status" value="1"/>
</dbReference>
<evidence type="ECO:0000313" key="2">
    <source>
        <dbReference type="Proteomes" id="UP000184304"/>
    </source>
</evidence>
<dbReference type="InterPro" id="IPR017853">
    <property type="entry name" value="GH"/>
</dbReference>
<gene>
    <name evidence="1" type="ORF">ASPTUDRAFT_43938</name>
</gene>
<dbReference type="VEuPathDB" id="FungiDB:ASPTUDRAFT_43938"/>
<dbReference type="SUPFAM" id="SSF51445">
    <property type="entry name" value="(Trans)glycosidases"/>
    <property type="match status" value="1"/>
</dbReference>
<dbReference type="GO" id="GO:0004553">
    <property type="term" value="F:hydrolase activity, hydrolyzing O-glycosyl compounds"/>
    <property type="evidence" value="ECO:0007669"/>
    <property type="project" value="InterPro"/>
</dbReference>
<dbReference type="AlphaFoldDB" id="A0A1L9N027"/>
<sequence>MAVQEGVKLLGCSAWSLADNFDWRAGYTVRFGIQYVNLTTQERFYKASFFELAHLFRTYIQR</sequence>
<accession>A0A1L9N027</accession>
<reference evidence="2" key="1">
    <citation type="journal article" date="2017" name="Genome Biol.">
        <title>Comparative genomics reveals high biological diversity and specific adaptations in the industrially and medically important fungal genus Aspergillus.</title>
        <authorList>
            <person name="de Vries R.P."/>
            <person name="Riley R."/>
            <person name="Wiebenga A."/>
            <person name="Aguilar-Osorio G."/>
            <person name="Amillis S."/>
            <person name="Uchima C.A."/>
            <person name="Anderluh G."/>
            <person name="Asadollahi M."/>
            <person name="Askin M."/>
            <person name="Barry K."/>
            <person name="Battaglia E."/>
            <person name="Bayram O."/>
            <person name="Benocci T."/>
            <person name="Braus-Stromeyer S.A."/>
            <person name="Caldana C."/>
            <person name="Canovas D."/>
            <person name="Cerqueira G.C."/>
            <person name="Chen F."/>
            <person name="Chen W."/>
            <person name="Choi C."/>
            <person name="Clum A."/>
            <person name="Dos Santos R.A."/>
            <person name="Damasio A.R."/>
            <person name="Diallinas G."/>
            <person name="Emri T."/>
            <person name="Fekete E."/>
            <person name="Flipphi M."/>
            <person name="Freyberg S."/>
            <person name="Gallo A."/>
            <person name="Gournas C."/>
            <person name="Habgood R."/>
            <person name="Hainaut M."/>
            <person name="Harispe M.L."/>
            <person name="Henrissat B."/>
            <person name="Hilden K.S."/>
            <person name="Hope R."/>
            <person name="Hossain A."/>
            <person name="Karabika E."/>
            <person name="Karaffa L."/>
            <person name="Karanyi Z."/>
            <person name="Krasevec N."/>
            <person name="Kuo A."/>
            <person name="Kusch H."/>
            <person name="LaButti K."/>
            <person name="Lagendijk E.L."/>
            <person name="Lapidus A."/>
            <person name="Levasseur A."/>
            <person name="Lindquist E."/>
            <person name="Lipzen A."/>
            <person name="Logrieco A.F."/>
            <person name="MacCabe A."/>
            <person name="Maekelae M.R."/>
            <person name="Malavazi I."/>
            <person name="Melin P."/>
            <person name="Meyer V."/>
            <person name="Mielnichuk N."/>
            <person name="Miskei M."/>
            <person name="Molnar A.P."/>
            <person name="Mule G."/>
            <person name="Ngan C.Y."/>
            <person name="Orejas M."/>
            <person name="Orosz E."/>
            <person name="Ouedraogo J.P."/>
            <person name="Overkamp K.M."/>
            <person name="Park H.-S."/>
            <person name="Perrone G."/>
            <person name="Piumi F."/>
            <person name="Punt P.J."/>
            <person name="Ram A.F."/>
            <person name="Ramon A."/>
            <person name="Rauscher S."/>
            <person name="Record E."/>
            <person name="Riano-Pachon D.M."/>
            <person name="Robert V."/>
            <person name="Roehrig J."/>
            <person name="Ruller R."/>
            <person name="Salamov A."/>
            <person name="Salih N.S."/>
            <person name="Samson R.A."/>
            <person name="Sandor E."/>
            <person name="Sanguinetti M."/>
            <person name="Schuetze T."/>
            <person name="Sepcic K."/>
            <person name="Shelest E."/>
            <person name="Sherlock G."/>
            <person name="Sophianopoulou V."/>
            <person name="Squina F.M."/>
            <person name="Sun H."/>
            <person name="Susca A."/>
            <person name="Todd R.B."/>
            <person name="Tsang A."/>
            <person name="Unkles S.E."/>
            <person name="van de Wiele N."/>
            <person name="van Rossen-Uffink D."/>
            <person name="Oliveira J.V."/>
            <person name="Vesth T.C."/>
            <person name="Visser J."/>
            <person name="Yu J.-H."/>
            <person name="Zhou M."/>
            <person name="Andersen M.R."/>
            <person name="Archer D.B."/>
            <person name="Baker S.E."/>
            <person name="Benoit I."/>
            <person name="Brakhage A.A."/>
            <person name="Braus G.H."/>
            <person name="Fischer R."/>
            <person name="Frisvad J.C."/>
            <person name="Goldman G.H."/>
            <person name="Houbraken J."/>
            <person name="Oakley B."/>
            <person name="Pocsi I."/>
            <person name="Scazzocchio C."/>
            <person name="Seiboth B."/>
            <person name="vanKuyk P.A."/>
            <person name="Wortman J."/>
            <person name="Dyer P.S."/>
            <person name="Grigoriev I.V."/>
        </authorList>
    </citation>
    <scope>NUCLEOTIDE SEQUENCE [LARGE SCALE GENOMIC DNA]</scope>
    <source>
        <strain evidence="2">CBS 134.48</strain>
    </source>
</reference>
<dbReference type="STRING" id="767770.A0A1L9N027"/>
<organism evidence="1 2">
    <name type="scientific">Aspergillus tubingensis (strain CBS 134.48)</name>
    <dbReference type="NCBI Taxonomy" id="767770"/>
    <lineage>
        <taxon>Eukaryota</taxon>
        <taxon>Fungi</taxon>
        <taxon>Dikarya</taxon>
        <taxon>Ascomycota</taxon>
        <taxon>Pezizomycotina</taxon>
        <taxon>Eurotiomycetes</taxon>
        <taxon>Eurotiomycetidae</taxon>
        <taxon>Eurotiales</taxon>
        <taxon>Aspergillaceae</taxon>
        <taxon>Aspergillus</taxon>
        <taxon>Aspergillus subgen. Circumdati</taxon>
    </lineage>
</organism>
<dbReference type="Proteomes" id="UP000184304">
    <property type="component" value="Unassembled WGS sequence"/>
</dbReference>
<dbReference type="InterPro" id="IPR001360">
    <property type="entry name" value="Glyco_hydro_1"/>
</dbReference>
<dbReference type="GO" id="GO:0005975">
    <property type="term" value="P:carbohydrate metabolic process"/>
    <property type="evidence" value="ECO:0007669"/>
    <property type="project" value="InterPro"/>
</dbReference>
<dbReference type="EMBL" id="KV878204">
    <property type="protein sequence ID" value="OJI82657.1"/>
    <property type="molecule type" value="Genomic_DNA"/>
</dbReference>
<dbReference type="Pfam" id="PF00232">
    <property type="entry name" value="Glyco_hydro_1"/>
    <property type="match status" value="1"/>
</dbReference>
<proteinExistence type="predicted"/>
<protein>
    <recommendedName>
        <fullName evidence="3">Glycoside hydrolase family 1 protein</fullName>
    </recommendedName>
</protein>
<evidence type="ECO:0000313" key="1">
    <source>
        <dbReference type="EMBL" id="OJI82657.1"/>
    </source>
</evidence>